<dbReference type="PANTHER" id="PTHR32552">
    <property type="entry name" value="FERRICHROME IRON RECEPTOR-RELATED"/>
    <property type="match status" value="1"/>
</dbReference>
<dbReference type="InterPro" id="IPR012910">
    <property type="entry name" value="Plug_dom"/>
</dbReference>
<dbReference type="InterPro" id="IPR037066">
    <property type="entry name" value="Plug_dom_sf"/>
</dbReference>
<keyword evidence="7 17" id="KW-0732">Signal</keyword>
<evidence type="ECO:0000256" key="16">
    <source>
        <dbReference type="SAM" id="MobiDB-lite"/>
    </source>
</evidence>
<proteinExistence type="inferred from homology"/>
<keyword evidence="11 14" id="KW-0472">Membrane</keyword>
<evidence type="ECO:0000256" key="10">
    <source>
        <dbReference type="ARBA" id="ARBA00023077"/>
    </source>
</evidence>
<organism evidence="20 21">
    <name type="scientific">Paraburkholderia tropica</name>
    <dbReference type="NCBI Taxonomy" id="92647"/>
    <lineage>
        <taxon>Bacteria</taxon>
        <taxon>Pseudomonadati</taxon>
        <taxon>Pseudomonadota</taxon>
        <taxon>Betaproteobacteria</taxon>
        <taxon>Burkholderiales</taxon>
        <taxon>Burkholderiaceae</taxon>
        <taxon>Paraburkholderia</taxon>
    </lineage>
</organism>
<dbReference type="FunFam" id="2.40.170.20:FF:000005">
    <property type="entry name" value="TonB-dependent siderophore receptor"/>
    <property type="match status" value="1"/>
</dbReference>
<evidence type="ECO:0000259" key="18">
    <source>
        <dbReference type="Pfam" id="PF00593"/>
    </source>
</evidence>
<feature type="signal peptide" evidence="17">
    <location>
        <begin position="1"/>
        <end position="28"/>
    </location>
</feature>
<keyword evidence="12" id="KW-0675">Receptor</keyword>
<evidence type="ECO:0000256" key="4">
    <source>
        <dbReference type="ARBA" id="ARBA00022452"/>
    </source>
</evidence>
<comment type="similarity">
    <text evidence="2 14 15">Belongs to the TonB-dependent receptor family.</text>
</comment>
<dbReference type="PROSITE" id="PS52016">
    <property type="entry name" value="TONB_DEPENDENT_REC_3"/>
    <property type="match status" value="1"/>
</dbReference>
<evidence type="ECO:0000256" key="11">
    <source>
        <dbReference type="ARBA" id="ARBA00023136"/>
    </source>
</evidence>
<keyword evidence="8" id="KW-0408">Iron</keyword>
<dbReference type="Gene3D" id="2.40.170.20">
    <property type="entry name" value="TonB-dependent receptor, beta-barrel domain"/>
    <property type="match status" value="1"/>
</dbReference>
<dbReference type="GO" id="GO:0015891">
    <property type="term" value="P:siderophore transport"/>
    <property type="evidence" value="ECO:0007669"/>
    <property type="project" value="InterPro"/>
</dbReference>
<evidence type="ECO:0000313" key="21">
    <source>
        <dbReference type="Proteomes" id="UP000183529"/>
    </source>
</evidence>
<protein>
    <submittedName>
        <fullName evidence="20">Iron complex outermembrane recepter protein</fullName>
    </submittedName>
</protein>
<evidence type="ECO:0000256" key="7">
    <source>
        <dbReference type="ARBA" id="ARBA00022729"/>
    </source>
</evidence>
<dbReference type="PANTHER" id="PTHR32552:SF68">
    <property type="entry name" value="FERRICHROME OUTER MEMBRANE TRANSPORTER_PHAGE RECEPTOR"/>
    <property type="match status" value="1"/>
</dbReference>
<keyword evidence="10 15" id="KW-0798">TonB box</keyword>
<evidence type="ECO:0000256" key="17">
    <source>
        <dbReference type="SAM" id="SignalP"/>
    </source>
</evidence>
<dbReference type="CDD" id="cd01347">
    <property type="entry name" value="ligand_gated_channel"/>
    <property type="match status" value="1"/>
</dbReference>
<evidence type="ECO:0000256" key="3">
    <source>
        <dbReference type="ARBA" id="ARBA00022448"/>
    </source>
</evidence>
<evidence type="ECO:0000256" key="1">
    <source>
        <dbReference type="ARBA" id="ARBA00004571"/>
    </source>
</evidence>
<reference evidence="20 21" key="1">
    <citation type="submission" date="2016-10" db="EMBL/GenBank/DDBJ databases">
        <authorList>
            <person name="Varghese N."/>
            <person name="Submissions S."/>
        </authorList>
    </citation>
    <scope>NUCLEOTIDE SEQUENCE [LARGE SCALE GENOMIC DNA]</scope>
    <source>
        <strain evidence="20 21">LMG 22274</strain>
    </source>
</reference>
<feature type="domain" description="TonB-dependent receptor-like beta-barrel" evidence="18">
    <location>
        <begin position="266"/>
        <end position="710"/>
    </location>
</feature>
<evidence type="ECO:0000256" key="2">
    <source>
        <dbReference type="ARBA" id="ARBA00009810"/>
    </source>
</evidence>
<feature type="chain" id="PRO_5043001696" evidence="17">
    <location>
        <begin position="29"/>
        <end position="741"/>
    </location>
</feature>
<accession>A0AAQ1GCY8</accession>
<gene>
    <name evidence="20" type="ORF">SAMN05216550_103385</name>
</gene>
<dbReference type="EMBL" id="FNZM01000003">
    <property type="protein sequence ID" value="SEJ26608.1"/>
    <property type="molecule type" value="Genomic_DNA"/>
</dbReference>
<keyword evidence="9" id="KW-0406">Ion transport</keyword>
<evidence type="ECO:0000256" key="8">
    <source>
        <dbReference type="ARBA" id="ARBA00023004"/>
    </source>
</evidence>
<keyword evidence="6 14" id="KW-0812">Transmembrane</keyword>
<evidence type="ECO:0000256" key="6">
    <source>
        <dbReference type="ARBA" id="ARBA00022692"/>
    </source>
</evidence>
<evidence type="ECO:0000256" key="13">
    <source>
        <dbReference type="ARBA" id="ARBA00023237"/>
    </source>
</evidence>
<evidence type="ECO:0000256" key="9">
    <source>
        <dbReference type="ARBA" id="ARBA00023065"/>
    </source>
</evidence>
<dbReference type="GO" id="GO:0009279">
    <property type="term" value="C:cell outer membrane"/>
    <property type="evidence" value="ECO:0007669"/>
    <property type="project" value="UniProtKB-SubCell"/>
</dbReference>
<keyword evidence="5" id="KW-0410">Iron transport</keyword>
<dbReference type="SUPFAM" id="SSF56935">
    <property type="entry name" value="Porins"/>
    <property type="match status" value="1"/>
</dbReference>
<dbReference type="GO" id="GO:0038023">
    <property type="term" value="F:signaling receptor activity"/>
    <property type="evidence" value="ECO:0007669"/>
    <property type="project" value="InterPro"/>
</dbReference>
<dbReference type="Pfam" id="PF00593">
    <property type="entry name" value="TonB_dep_Rec_b-barrel"/>
    <property type="match status" value="1"/>
</dbReference>
<sequence length="741" mass="80569">MKTGVRVSSALSNALLFCLLSGFHAAQAQTATTTSSTTNNNTTTTGTTGTDGQLPTVKVTSNRGNHATGTADGYVAVTSVSATKTDTPLIETPQSVSVVTSDQMTAQGAQTVAEALRYTASVTSEIRGASASGAPYLFSRGFYLEQFLDGARIPSDVSFGYAIPNFDPYGLERIDVLHGPASVLYGQANPGGVANLVSKQPTTTPIHEVFFTTGSHNRVQAGFDLGGALTSDGKLSYRLTGTGLDSTTQVNGTRQKRIYIAPAVTWKPDQNTTLTVLAKYQRDPDVGYYNFVPAVGTVLFNPAGKISSHTNVGDPDFDHHSRTQLSLGYQFEHRFNETWTVRQNTHYTYVKDDFTNVFPYGYASGSNTMLNRYTFYNRESAKVFTIDNQAQAKFSTGPVSHTVLAGFDFQRVVYGEDVGANFAASSLDVFDPVYGNNTMPSETSYDHIRQKQLGVYAQDQMAFGKWRFLIGAREDWVDADDNNPVTATYEAQSARAFTWRTGLVYLFDNGIAPYASFSKSFDPQVGELYGGGMAKPTTAQQYEVGVKYQPTGYNSFVTASLFNLTEHNVLTADLDHSGYYTQAGEVRARGLELEGHASLTNDLNLILSYTYLNDVTTESNDTATTISGTTTSLQGKSVWGIPRHTASAWLDYTLHGGPLRGLGFGGGVRYMGATYDESNTIHVGAVTVFDATVHYDTGKHWLFSVNAKNLFNREYVASCFSSTTCTYADGLEVLASARYRW</sequence>
<dbReference type="Proteomes" id="UP000183529">
    <property type="component" value="Unassembled WGS sequence"/>
</dbReference>
<dbReference type="Gene3D" id="2.170.130.10">
    <property type="entry name" value="TonB-dependent receptor, plug domain"/>
    <property type="match status" value="1"/>
</dbReference>
<feature type="domain" description="TonB-dependent receptor plug" evidence="19">
    <location>
        <begin position="89"/>
        <end position="193"/>
    </location>
</feature>
<keyword evidence="13 14" id="KW-0998">Cell outer membrane</keyword>
<evidence type="ECO:0000313" key="20">
    <source>
        <dbReference type="EMBL" id="SEJ26608.1"/>
    </source>
</evidence>
<evidence type="ECO:0000256" key="12">
    <source>
        <dbReference type="ARBA" id="ARBA00023170"/>
    </source>
</evidence>
<feature type="compositionally biased region" description="Low complexity" evidence="16">
    <location>
        <begin position="30"/>
        <end position="50"/>
    </location>
</feature>
<dbReference type="InterPro" id="IPR039426">
    <property type="entry name" value="TonB-dep_rcpt-like"/>
</dbReference>
<dbReference type="InterPro" id="IPR036942">
    <property type="entry name" value="Beta-barrel_TonB_sf"/>
</dbReference>
<evidence type="ECO:0000256" key="14">
    <source>
        <dbReference type="PROSITE-ProRule" id="PRU01360"/>
    </source>
</evidence>
<keyword evidence="4 14" id="KW-1134">Transmembrane beta strand</keyword>
<dbReference type="GO" id="GO:0015344">
    <property type="term" value="F:siderophore uptake transmembrane transporter activity"/>
    <property type="evidence" value="ECO:0007669"/>
    <property type="project" value="TreeGrafter"/>
</dbReference>
<evidence type="ECO:0000256" key="15">
    <source>
        <dbReference type="RuleBase" id="RU003357"/>
    </source>
</evidence>
<dbReference type="AlphaFoldDB" id="A0AAQ1GCY8"/>
<dbReference type="RefSeq" id="WP_074982112.1">
    <property type="nucleotide sequence ID" value="NZ_CADFGN010000001.1"/>
</dbReference>
<keyword evidence="3 14" id="KW-0813">Transport</keyword>
<dbReference type="FunFam" id="2.170.130.10:FF:000001">
    <property type="entry name" value="Catecholate siderophore TonB-dependent receptor"/>
    <property type="match status" value="1"/>
</dbReference>
<dbReference type="InterPro" id="IPR010105">
    <property type="entry name" value="TonB_sidphr_rcpt"/>
</dbReference>
<comment type="caution">
    <text evidence="20">The sequence shown here is derived from an EMBL/GenBank/DDBJ whole genome shotgun (WGS) entry which is preliminary data.</text>
</comment>
<dbReference type="InterPro" id="IPR000531">
    <property type="entry name" value="Beta-barrel_TonB"/>
</dbReference>
<evidence type="ECO:0000256" key="5">
    <source>
        <dbReference type="ARBA" id="ARBA00022496"/>
    </source>
</evidence>
<evidence type="ECO:0000259" key="19">
    <source>
        <dbReference type="Pfam" id="PF07715"/>
    </source>
</evidence>
<name>A0AAQ1GCY8_9BURK</name>
<comment type="subcellular location">
    <subcellularLocation>
        <location evidence="1 14">Cell outer membrane</location>
        <topology evidence="1 14">Multi-pass membrane protein</topology>
    </subcellularLocation>
</comment>
<feature type="region of interest" description="Disordered" evidence="16">
    <location>
        <begin position="30"/>
        <end position="55"/>
    </location>
</feature>
<dbReference type="NCBIfam" id="TIGR01783">
    <property type="entry name" value="TonB-siderophor"/>
    <property type="match status" value="1"/>
</dbReference>
<dbReference type="Pfam" id="PF07715">
    <property type="entry name" value="Plug"/>
    <property type="match status" value="1"/>
</dbReference>